<reference evidence="1 2" key="1">
    <citation type="submission" date="2019-05" db="EMBL/GenBank/DDBJ databases">
        <title>Another draft genome of Portunus trituberculatus and its Hox gene families provides insights of decapod evolution.</title>
        <authorList>
            <person name="Jeong J.-H."/>
            <person name="Song I."/>
            <person name="Kim S."/>
            <person name="Choi T."/>
            <person name="Kim D."/>
            <person name="Ryu S."/>
            <person name="Kim W."/>
        </authorList>
    </citation>
    <scope>NUCLEOTIDE SEQUENCE [LARGE SCALE GENOMIC DNA]</scope>
    <source>
        <tissue evidence="1">Muscle</tissue>
    </source>
</reference>
<evidence type="ECO:0000313" key="1">
    <source>
        <dbReference type="EMBL" id="MPC72234.1"/>
    </source>
</evidence>
<dbReference type="Proteomes" id="UP000324222">
    <property type="component" value="Unassembled WGS sequence"/>
</dbReference>
<gene>
    <name evidence="1" type="ORF">E2C01_066532</name>
</gene>
<sequence length="111" mass="12565">MDVLDNEELLLRDEDTSRSIRCHSKKLRMGRCFKDVKKFSFSQRSIAAWNSLSEDVELARSVHSFTEKLDKCKYGDGATRPQCPGPVKLQLGKYTHTVILLTANKHGSSHA</sequence>
<protein>
    <submittedName>
        <fullName evidence="1">Uncharacterized protein</fullName>
    </submittedName>
</protein>
<dbReference type="AlphaFoldDB" id="A0A5B7HUX7"/>
<dbReference type="EMBL" id="VSRR010034367">
    <property type="protein sequence ID" value="MPC72234.1"/>
    <property type="molecule type" value="Genomic_DNA"/>
</dbReference>
<keyword evidence="2" id="KW-1185">Reference proteome</keyword>
<name>A0A5B7HUX7_PORTR</name>
<comment type="caution">
    <text evidence="1">The sequence shown here is derived from an EMBL/GenBank/DDBJ whole genome shotgun (WGS) entry which is preliminary data.</text>
</comment>
<accession>A0A5B7HUX7</accession>
<evidence type="ECO:0000313" key="2">
    <source>
        <dbReference type="Proteomes" id="UP000324222"/>
    </source>
</evidence>
<organism evidence="1 2">
    <name type="scientific">Portunus trituberculatus</name>
    <name type="common">Swimming crab</name>
    <name type="synonym">Neptunus trituberculatus</name>
    <dbReference type="NCBI Taxonomy" id="210409"/>
    <lineage>
        <taxon>Eukaryota</taxon>
        <taxon>Metazoa</taxon>
        <taxon>Ecdysozoa</taxon>
        <taxon>Arthropoda</taxon>
        <taxon>Crustacea</taxon>
        <taxon>Multicrustacea</taxon>
        <taxon>Malacostraca</taxon>
        <taxon>Eumalacostraca</taxon>
        <taxon>Eucarida</taxon>
        <taxon>Decapoda</taxon>
        <taxon>Pleocyemata</taxon>
        <taxon>Brachyura</taxon>
        <taxon>Eubrachyura</taxon>
        <taxon>Portunoidea</taxon>
        <taxon>Portunidae</taxon>
        <taxon>Portuninae</taxon>
        <taxon>Portunus</taxon>
    </lineage>
</organism>
<proteinExistence type="predicted"/>